<evidence type="ECO:0000256" key="2">
    <source>
        <dbReference type="SAM" id="SignalP"/>
    </source>
</evidence>
<name>A0A3S4S322_MYCAU</name>
<protein>
    <submittedName>
        <fullName evidence="3">Protein kinase</fullName>
    </submittedName>
</protein>
<sequence>MVWWKVMSFPLLIPRRVTVAAVAAMPLLVLTAPAASPAPAYDGQGYLDSTARCTAPDTVVVFGSTASSRVAICRDADGNFEYRGVRVRDGARLIAPATRSSDGAFTASNDGIEYMVTSEDLVVSADEKVIRDEPMVDFHRAGSSGSTTPSPTQSGESGESVESAPSTPSSPTAPTTSLPPPLPAEVGADGG</sequence>
<evidence type="ECO:0000313" key="4">
    <source>
        <dbReference type="Proteomes" id="UP000279306"/>
    </source>
</evidence>
<keyword evidence="4" id="KW-1185">Reference proteome</keyword>
<dbReference type="GO" id="GO:0016301">
    <property type="term" value="F:kinase activity"/>
    <property type="evidence" value="ECO:0007669"/>
    <property type="project" value="UniProtKB-KW"/>
</dbReference>
<feature type="chain" id="PRO_5018586168" evidence="2">
    <location>
        <begin position="35"/>
        <end position="191"/>
    </location>
</feature>
<feature type="compositionally biased region" description="Low complexity" evidence="1">
    <location>
        <begin position="142"/>
        <end position="176"/>
    </location>
</feature>
<dbReference type="EMBL" id="LR134356">
    <property type="protein sequence ID" value="VEG55128.1"/>
    <property type="molecule type" value="Genomic_DNA"/>
</dbReference>
<evidence type="ECO:0000256" key="1">
    <source>
        <dbReference type="SAM" id="MobiDB-lite"/>
    </source>
</evidence>
<dbReference type="AlphaFoldDB" id="A0A3S4S322"/>
<keyword evidence="2" id="KW-0732">Signal</keyword>
<keyword evidence="3" id="KW-0418">Kinase</keyword>
<proteinExistence type="predicted"/>
<accession>A0A3S4S322</accession>
<dbReference type="STRING" id="1791.GCA_001049355_04686"/>
<feature type="region of interest" description="Disordered" evidence="1">
    <location>
        <begin position="137"/>
        <end position="191"/>
    </location>
</feature>
<evidence type="ECO:0000313" key="3">
    <source>
        <dbReference type="EMBL" id="VEG55128.1"/>
    </source>
</evidence>
<organism evidence="3 4">
    <name type="scientific">Mycolicibacterium aurum</name>
    <name type="common">Mycobacterium aurum</name>
    <dbReference type="NCBI Taxonomy" id="1791"/>
    <lineage>
        <taxon>Bacteria</taxon>
        <taxon>Bacillati</taxon>
        <taxon>Actinomycetota</taxon>
        <taxon>Actinomycetes</taxon>
        <taxon>Mycobacteriales</taxon>
        <taxon>Mycobacteriaceae</taxon>
        <taxon>Mycolicibacterium</taxon>
    </lineage>
</organism>
<gene>
    <name evidence="3" type="ORF">NCTC10437_02830</name>
</gene>
<keyword evidence="3" id="KW-0808">Transferase</keyword>
<dbReference type="KEGG" id="mauu:NCTC10437_02830"/>
<reference evidence="3 4" key="1">
    <citation type="submission" date="2018-12" db="EMBL/GenBank/DDBJ databases">
        <authorList>
            <consortium name="Pathogen Informatics"/>
        </authorList>
    </citation>
    <scope>NUCLEOTIDE SEQUENCE [LARGE SCALE GENOMIC DNA]</scope>
    <source>
        <strain evidence="3 4">NCTC10437</strain>
    </source>
</reference>
<dbReference type="Proteomes" id="UP000279306">
    <property type="component" value="Chromosome"/>
</dbReference>
<feature type="signal peptide" evidence="2">
    <location>
        <begin position="1"/>
        <end position="34"/>
    </location>
</feature>